<dbReference type="GO" id="GO:0005737">
    <property type="term" value="C:cytoplasm"/>
    <property type="evidence" value="ECO:0007669"/>
    <property type="project" value="TreeGrafter"/>
</dbReference>
<protein>
    <submittedName>
        <fullName evidence="6">AMP-activated serine/threonine-protein kinase regulatory subunit</fullName>
    </submittedName>
</protein>
<dbReference type="InterPro" id="IPR000644">
    <property type="entry name" value="CBS_dom"/>
</dbReference>
<evidence type="ECO:0000256" key="2">
    <source>
        <dbReference type="ARBA" id="ARBA00022737"/>
    </source>
</evidence>
<feature type="domain" description="CBS" evidence="5">
    <location>
        <begin position="90"/>
        <end position="151"/>
    </location>
</feature>
<dbReference type="GO" id="GO:0031588">
    <property type="term" value="C:nucleotide-activated protein kinase complex"/>
    <property type="evidence" value="ECO:0007669"/>
    <property type="project" value="TreeGrafter"/>
</dbReference>
<comment type="caution">
    <text evidence="6">The sequence shown here is derived from an EMBL/GenBank/DDBJ whole genome shotgun (WGS) entry which is preliminary data.</text>
</comment>
<evidence type="ECO:0000256" key="3">
    <source>
        <dbReference type="ARBA" id="ARBA00023122"/>
    </source>
</evidence>
<proteinExistence type="inferred from homology"/>
<evidence type="ECO:0000313" key="7">
    <source>
        <dbReference type="Proteomes" id="UP001211907"/>
    </source>
</evidence>
<dbReference type="PROSITE" id="PS51371">
    <property type="entry name" value="CBS"/>
    <property type="match status" value="2"/>
</dbReference>
<dbReference type="GO" id="GO:0019901">
    <property type="term" value="F:protein kinase binding"/>
    <property type="evidence" value="ECO:0007669"/>
    <property type="project" value="TreeGrafter"/>
</dbReference>
<dbReference type="AlphaFoldDB" id="A0AAD5TCR4"/>
<reference evidence="6" key="1">
    <citation type="submission" date="2020-05" db="EMBL/GenBank/DDBJ databases">
        <title>Phylogenomic resolution of chytrid fungi.</title>
        <authorList>
            <person name="Stajich J.E."/>
            <person name="Amses K."/>
            <person name="Simmons R."/>
            <person name="Seto K."/>
            <person name="Myers J."/>
            <person name="Bonds A."/>
            <person name="Quandt C.A."/>
            <person name="Barry K."/>
            <person name="Liu P."/>
            <person name="Grigoriev I."/>
            <person name="Longcore J.E."/>
            <person name="James T.Y."/>
        </authorList>
    </citation>
    <scope>NUCLEOTIDE SEQUENCE</scope>
    <source>
        <strain evidence="6">JEL0513</strain>
    </source>
</reference>
<name>A0AAD5TCR4_9FUNG</name>
<sequence length="281" mass="31299">MKVRHALTALVQHVLCTVAKFRVVVILFIGVQSAPLWDAINQQFAGMFTVTDFINLLLHYFYNSSLEEAMQDMDSLTIKSLKALQAKSGVGNPQISIHPMQSLYEASRILLEHHLYRLPLVDDSQHAAVIVSVVTEFKILRYIAENFPDASVARQTLRELGLGMHQNLKTAAPNTPLITVLKMFVKDKISAVPIQDENGIFIDIYEKYDVLLLTKEGSSTDLSIPLSHALAGRSTEFAGIHTCSADETLGNILDTIRKMTVHRFIVLEDNICKGILSLLVI</sequence>
<dbReference type="GO" id="GO:0005634">
    <property type="term" value="C:nucleus"/>
    <property type="evidence" value="ECO:0007669"/>
    <property type="project" value="TreeGrafter"/>
</dbReference>
<keyword evidence="3 4" id="KW-0129">CBS domain</keyword>
<dbReference type="GO" id="GO:0019887">
    <property type="term" value="F:protein kinase regulator activity"/>
    <property type="evidence" value="ECO:0007669"/>
    <property type="project" value="TreeGrafter"/>
</dbReference>
<dbReference type="PANTHER" id="PTHR13780">
    <property type="entry name" value="AMP-ACTIVATED PROTEIN KINASE, GAMMA REGULATORY SUBUNIT"/>
    <property type="match status" value="1"/>
</dbReference>
<evidence type="ECO:0000256" key="1">
    <source>
        <dbReference type="ARBA" id="ARBA00006750"/>
    </source>
</evidence>
<dbReference type="Gene3D" id="3.10.580.10">
    <property type="entry name" value="CBS-domain"/>
    <property type="match status" value="2"/>
</dbReference>
<dbReference type="GO" id="GO:0016208">
    <property type="term" value="F:AMP binding"/>
    <property type="evidence" value="ECO:0007669"/>
    <property type="project" value="TreeGrafter"/>
</dbReference>
<evidence type="ECO:0000259" key="5">
    <source>
        <dbReference type="PROSITE" id="PS51371"/>
    </source>
</evidence>
<dbReference type="SUPFAM" id="SSF54631">
    <property type="entry name" value="CBS-domain pair"/>
    <property type="match status" value="2"/>
</dbReference>
<evidence type="ECO:0000313" key="6">
    <source>
        <dbReference type="EMBL" id="KAJ3134708.1"/>
    </source>
</evidence>
<comment type="similarity">
    <text evidence="1">Belongs to the 5'-AMP-activated protein kinase gamma subunit family.</text>
</comment>
<dbReference type="EMBL" id="JADGJH010000183">
    <property type="protein sequence ID" value="KAJ3134708.1"/>
    <property type="molecule type" value="Genomic_DNA"/>
</dbReference>
<dbReference type="SMART" id="SM00116">
    <property type="entry name" value="CBS"/>
    <property type="match status" value="3"/>
</dbReference>
<evidence type="ECO:0000256" key="4">
    <source>
        <dbReference type="PROSITE-ProRule" id="PRU00703"/>
    </source>
</evidence>
<dbReference type="Proteomes" id="UP001211907">
    <property type="component" value="Unassembled WGS sequence"/>
</dbReference>
<dbReference type="InterPro" id="IPR046342">
    <property type="entry name" value="CBS_dom_sf"/>
</dbReference>
<gene>
    <name evidence="6" type="primary">SNF4</name>
    <name evidence="6" type="ORF">HK100_003352</name>
</gene>
<keyword evidence="7" id="KW-1185">Reference proteome</keyword>
<dbReference type="Pfam" id="PF00571">
    <property type="entry name" value="CBS"/>
    <property type="match status" value="2"/>
</dbReference>
<organism evidence="6 7">
    <name type="scientific">Physocladia obscura</name>
    <dbReference type="NCBI Taxonomy" id="109957"/>
    <lineage>
        <taxon>Eukaryota</taxon>
        <taxon>Fungi</taxon>
        <taxon>Fungi incertae sedis</taxon>
        <taxon>Chytridiomycota</taxon>
        <taxon>Chytridiomycota incertae sedis</taxon>
        <taxon>Chytridiomycetes</taxon>
        <taxon>Chytridiales</taxon>
        <taxon>Chytriomycetaceae</taxon>
        <taxon>Physocladia</taxon>
    </lineage>
</organism>
<feature type="domain" description="CBS" evidence="5">
    <location>
        <begin position="164"/>
        <end position="222"/>
    </location>
</feature>
<accession>A0AAD5TCR4</accession>
<dbReference type="PANTHER" id="PTHR13780:SF35">
    <property type="entry name" value="LD22662P"/>
    <property type="match status" value="1"/>
</dbReference>
<dbReference type="InterPro" id="IPR050511">
    <property type="entry name" value="AMPK_gamma/SDS23_families"/>
</dbReference>
<keyword evidence="2" id="KW-0677">Repeat</keyword>